<keyword evidence="2" id="KW-0067">ATP-binding</keyword>
<evidence type="ECO:0000313" key="4">
    <source>
        <dbReference type="EMBL" id="MBC3881255.1"/>
    </source>
</evidence>
<evidence type="ECO:0000259" key="3">
    <source>
        <dbReference type="PROSITE" id="PS50011"/>
    </source>
</evidence>
<dbReference type="PROSITE" id="PS00108">
    <property type="entry name" value="PROTEIN_KINASE_ST"/>
    <property type="match status" value="1"/>
</dbReference>
<dbReference type="SMART" id="SM00220">
    <property type="entry name" value="S_TKc"/>
    <property type="match status" value="1"/>
</dbReference>
<keyword evidence="4" id="KW-0808">Transferase</keyword>
<dbReference type="Pfam" id="PF13432">
    <property type="entry name" value="TPR_16"/>
    <property type="match status" value="1"/>
</dbReference>
<dbReference type="SUPFAM" id="SSF56112">
    <property type="entry name" value="Protein kinase-like (PK-like)"/>
    <property type="match status" value="1"/>
</dbReference>
<dbReference type="RefSeq" id="WP_186916268.1">
    <property type="nucleotide sequence ID" value="NZ_JACOFZ010000002.1"/>
</dbReference>
<accession>A0A923HQ78</accession>
<dbReference type="EMBL" id="JACOFZ010000002">
    <property type="protein sequence ID" value="MBC3881255.1"/>
    <property type="molecule type" value="Genomic_DNA"/>
</dbReference>
<dbReference type="Proteomes" id="UP000627446">
    <property type="component" value="Unassembled WGS sequence"/>
</dbReference>
<dbReference type="AlphaFoldDB" id="A0A923HQ78"/>
<dbReference type="InterPro" id="IPR011990">
    <property type="entry name" value="TPR-like_helical_dom_sf"/>
</dbReference>
<dbReference type="InterPro" id="IPR019734">
    <property type="entry name" value="TPR_rpt"/>
</dbReference>
<name>A0A923HQ78_9BURK</name>
<dbReference type="SUPFAM" id="SSF48452">
    <property type="entry name" value="TPR-like"/>
    <property type="match status" value="2"/>
</dbReference>
<dbReference type="GO" id="GO:0035556">
    <property type="term" value="P:intracellular signal transduction"/>
    <property type="evidence" value="ECO:0007669"/>
    <property type="project" value="TreeGrafter"/>
</dbReference>
<keyword evidence="4" id="KW-0418">Kinase</keyword>
<dbReference type="PROSITE" id="PS50011">
    <property type="entry name" value="PROTEIN_KINASE_DOM"/>
    <property type="match status" value="1"/>
</dbReference>
<proteinExistence type="predicted"/>
<comment type="caution">
    <text evidence="4">The sequence shown here is derived from an EMBL/GenBank/DDBJ whole genome shotgun (WGS) entry which is preliminary data.</text>
</comment>
<gene>
    <name evidence="4" type="ORF">H8K36_07725</name>
</gene>
<evidence type="ECO:0000256" key="2">
    <source>
        <dbReference type="ARBA" id="ARBA00022840"/>
    </source>
</evidence>
<dbReference type="PANTHER" id="PTHR24346">
    <property type="entry name" value="MAP/MICROTUBULE AFFINITY-REGULATING KINASE"/>
    <property type="match status" value="1"/>
</dbReference>
<dbReference type="InterPro" id="IPR008271">
    <property type="entry name" value="Ser/Thr_kinase_AS"/>
</dbReference>
<keyword evidence="5" id="KW-1185">Reference proteome</keyword>
<dbReference type="PANTHER" id="PTHR24346:SF30">
    <property type="entry name" value="MATERNAL EMBRYONIC LEUCINE ZIPPER KINASE"/>
    <property type="match status" value="1"/>
</dbReference>
<dbReference type="Gene3D" id="3.30.200.20">
    <property type="entry name" value="Phosphorylase Kinase, domain 1"/>
    <property type="match status" value="1"/>
</dbReference>
<protein>
    <submittedName>
        <fullName evidence="4">Protein kinase</fullName>
    </submittedName>
</protein>
<dbReference type="SMART" id="SM00028">
    <property type="entry name" value="TPR"/>
    <property type="match status" value="3"/>
</dbReference>
<dbReference type="Gene3D" id="1.25.40.10">
    <property type="entry name" value="Tetratricopeptide repeat domain"/>
    <property type="match status" value="3"/>
</dbReference>
<evidence type="ECO:0000256" key="1">
    <source>
        <dbReference type="ARBA" id="ARBA00022741"/>
    </source>
</evidence>
<sequence length="742" mass="83132">MVHSHDNSGQATEILQYRLGQRIRLDLDGELFEAFDTSLSRPVWIRKFPLQRIFAEGQTYSDAVSTVDQREAAIETLRQRIRKVAGLQHPAFARIHNVEEVDENIFVVMEAVTGLPLTQLEAVTANEALLAKYLFEVASAFQEAHALGLVHGDLKAENLVLDASGHIRILNFSLAPGTASNIFGSETQIDPFGSLIYTAPERFSQAVPLAASDLYALGVIWYRYFSQCLPFAGLHGLALVAAKLQSSSAQWEWPESMSMPMREILLKLTAADPSARPSATELRERCVALIPRDMVSQSLNSEDLRQLREEIEHRFDLKKKRYRYGVPRTWKQYVIALGLVAILSVLAWKAVQNGPQLWRALKPYSSSNEIAEGLNDLTEYQIRPRPAKLASAIQHFQQVIEREPRNAEAIAYLAISNLSNYYASTRDEVWFQKATAGAQQAMSLAPEAAASLLAQARIQQGYHQLDLALQSVEQALQKEPDNLLLWHCKMSVLLEARKNEEAIKFGALGASKFPNDRFLLDLMGGIFLNRSDYPSAIVVLEQSIRRQPESLLAYSLLAQAMYSHGKREEALAIIQKGLVIGSNVNLFTTLGNIRFEEHDFVAAASAYENAVSVNKGVNGSYLRWFQYAEALVQIPDRRADAMQAHQKAQSLLELRLKRSPSDPILTSIQAVIYARLGNSEASHQFIQKTYSIAEIPAESHFWLALSYQILGEQQQANTALAESRRQGYEPGMIANYPDFKMR</sequence>
<dbReference type="Gene3D" id="1.10.510.10">
    <property type="entry name" value="Transferase(Phosphotransferase) domain 1"/>
    <property type="match status" value="1"/>
</dbReference>
<dbReference type="InterPro" id="IPR000719">
    <property type="entry name" value="Prot_kinase_dom"/>
</dbReference>
<reference evidence="4" key="1">
    <citation type="submission" date="2020-08" db="EMBL/GenBank/DDBJ databases">
        <title>Novel species isolated from subtropical streams in China.</title>
        <authorList>
            <person name="Lu H."/>
        </authorList>
    </citation>
    <scope>NUCLEOTIDE SEQUENCE</scope>
    <source>
        <strain evidence="4">LX22W</strain>
    </source>
</reference>
<dbReference type="Pfam" id="PF00069">
    <property type="entry name" value="Pkinase"/>
    <property type="match status" value="1"/>
</dbReference>
<dbReference type="InterPro" id="IPR011009">
    <property type="entry name" value="Kinase-like_dom_sf"/>
</dbReference>
<organism evidence="4 5">
    <name type="scientific">Undibacterium nitidum</name>
    <dbReference type="NCBI Taxonomy" id="2762298"/>
    <lineage>
        <taxon>Bacteria</taxon>
        <taxon>Pseudomonadati</taxon>
        <taxon>Pseudomonadota</taxon>
        <taxon>Betaproteobacteria</taxon>
        <taxon>Burkholderiales</taxon>
        <taxon>Oxalobacteraceae</taxon>
        <taxon>Undibacterium</taxon>
    </lineage>
</organism>
<dbReference type="GO" id="GO:0005524">
    <property type="term" value="F:ATP binding"/>
    <property type="evidence" value="ECO:0007669"/>
    <property type="project" value="UniProtKB-KW"/>
</dbReference>
<keyword evidence="1" id="KW-0547">Nucleotide-binding</keyword>
<dbReference type="GO" id="GO:0004674">
    <property type="term" value="F:protein serine/threonine kinase activity"/>
    <property type="evidence" value="ECO:0007669"/>
    <property type="project" value="TreeGrafter"/>
</dbReference>
<dbReference type="GO" id="GO:0005737">
    <property type="term" value="C:cytoplasm"/>
    <property type="evidence" value="ECO:0007669"/>
    <property type="project" value="TreeGrafter"/>
</dbReference>
<evidence type="ECO:0000313" key="5">
    <source>
        <dbReference type="Proteomes" id="UP000627446"/>
    </source>
</evidence>
<feature type="domain" description="Protein kinase" evidence="3">
    <location>
        <begin position="17"/>
        <end position="290"/>
    </location>
</feature>